<dbReference type="AlphaFoldDB" id="A0A8S1L125"/>
<comment type="caution">
    <text evidence="1">The sequence shown here is derived from an EMBL/GenBank/DDBJ whole genome shotgun (WGS) entry which is preliminary data.</text>
</comment>
<organism evidence="1 2">
    <name type="scientific">Paramecium primaurelia</name>
    <dbReference type="NCBI Taxonomy" id="5886"/>
    <lineage>
        <taxon>Eukaryota</taxon>
        <taxon>Sar</taxon>
        <taxon>Alveolata</taxon>
        <taxon>Ciliophora</taxon>
        <taxon>Intramacronucleata</taxon>
        <taxon>Oligohymenophorea</taxon>
        <taxon>Peniculida</taxon>
        <taxon>Parameciidae</taxon>
        <taxon>Paramecium</taxon>
    </lineage>
</organism>
<gene>
    <name evidence="1" type="ORF">PPRIM_AZ9-3.1.T0320041</name>
</gene>
<evidence type="ECO:0000313" key="2">
    <source>
        <dbReference type="Proteomes" id="UP000688137"/>
    </source>
</evidence>
<name>A0A8S1L125_PARPR</name>
<sequence>MNKLYTSINKLNVHDHVICGCSLKKTQIKYLSIALIQQFHQNWAQIQLIQLVQFENGFKSIIQITLKKISFIILKQSKFFIFSQSYNSNLNLLNSFTLLLSNESLIKFNINNQLKQVINKFTNIKFLDFKSTIYQEKYFWIGFYLLQYQENEILLYLTSQQMYEKLKNNISHLCSLIKIQSKYNNASAFFTRLRSYENPKPYIFISLFKYIIKIKNNNIIIQLKFIKNITKTSDYVKIQILMAD</sequence>
<evidence type="ECO:0000313" key="1">
    <source>
        <dbReference type="EMBL" id="CAD8061610.1"/>
    </source>
</evidence>
<protein>
    <submittedName>
        <fullName evidence="1">Uncharacterized protein</fullName>
    </submittedName>
</protein>
<proteinExistence type="predicted"/>
<accession>A0A8S1L125</accession>
<keyword evidence="2" id="KW-1185">Reference proteome</keyword>
<dbReference type="Proteomes" id="UP000688137">
    <property type="component" value="Unassembled WGS sequence"/>
</dbReference>
<dbReference type="EMBL" id="CAJJDM010000031">
    <property type="protein sequence ID" value="CAD8061610.1"/>
    <property type="molecule type" value="Genomic_DNA"/>
</dbReference>
<reference evidence="1" key="1">
    <citation type="submission" date="2021-01" db="EMBL/GenBank/DDBJ databases">
        <authorList>
            <consortium name="Genoscope - CEA"/>
            <person name="William W."/>
        </authorList>
    </citation>
    <scope>NUCLEOTIDE SEQUENCE</scope>
</reference>